<dbReference type="PATRIC" id="fig|13690.10.peg.3953"/>
<dbReference type="Proteomes" id="UP000028534">
    <property type="component" value="Unassembled WGS sequence"/>
</dbReference>
<comment type="caution">
    <text evidence="2">The sequence shown here is derived from an EMBL/GenBank/DDBJ whole genome shotgun (WGS) entry which is preliminary data.</text>
</comment>
<evidence type="ECO:0000313" key="3">
    <source>
        <dbReference type="Proteomes" id="UP000028534"/>
    </source>
</evidence>
<dbReference type="SUPFAM" id="SSF81593">
    <property type="entry name" value="Nucleotidyltransferase substrate binding subunit/domain"/>
    <property type="match status" value="1"/>
</dbReference>
<proteinExistence type="predicted"/>
<reference evidence="2 3" key="1">
    <citation type="submission" date="2014-03" db="EMBL/GenBank/DDBJ databases">
        <title>Genome sequence of Sphingobium yanoikuyae B1.</title>
        <authorList>
            <person name="Gan H.M."/>
            <person name="Gan H.Y."/>
            <person name="Savka M.A."/>
        </authorList>
    </citation>
    <scope>NUCLEOTIDE SEQUENCE [LARGE SCALE GENOMIC DNA]</scope>
    <source>
        <strain evidence="2 3">B1</strain>
    </source>
</reference>
<sequence length="310" mass="35419">MMLRTDFDHLPSALRAELRLVTALLFEGFDALCARKRQDRYKTAHIDKLILYGHHVAEDQASVPCAAPIRLMAIVNHHRIAARRDDWAPIRDRLRRAWETGEIARPVRLAVHSLAHVNNALIRGVPWFVKIATEGIALYQASSARLESPRRLPGVRHHELGKAQFDRWYERASDFLLGAGFYQGRGNLAMAALLLHQACEHLYQAVAWSLTLNGLRTHALDELREVAEYLDMRLSLAWPQDTLFERRAFACIRRAYVEVRYGSSYRITAEELAFAMDCTHALHRLVHSLCHERLKAFARQAQEAENACAA</sequence>
<evidence type="ECO:0000259" key="1">
    <source>
        <dbReference type="PROSITE" id="PS50910"/>
    </source>
</evidence>
<feature type="domain" description="HEPN" evidence="1">
    <location>
        <begin position="169"/>
        <end position="289"/>
    </location>
</feature>
<dbReference type="RefSeq" id="WP_037521618.1">
    <property type="nucleotide sequence ID" value="NZ_CAUUIR010000036.1"/>
</dbReference>
<dbReference type="eggNOG" id="COG1708">
    <property type="taxonomic scope" value="Bacteria"/>
</dbReference>
<accession>A0A084EFY6</accession>
<evidence type="ECO:0000313" key="2">
    <source>
        <dbReference type="EMBL" id="KEZ16878.1"/>
    </source>
</evidence>
<dbReference type="EMBL" id="JGVR01000026">
    <property type="protein sequence ID" value="KEZ16878.1"/>
    <property type="molecule type" value="Genomic_DNA"/>
</dbReference>
<protein>
    <submittedName>
        <fullName evidence="2">HEPN domain-containing protein</fullName>
    </submittedName>
</protein>
<dbReference type="AlphaFoldDB" id="A0A084EFY6"/>
<dbReference type="Pfam" id="PF05168">
    <property type="entry name" value="HEPN"/>
    <property type="match status" value="1"/>
</dbReference>
<name>A0A084EFY6_SPHYA</name>
<dbReference type="Gene3D" id="1.20.120.330">
    <property type="entry name" value="Nucleotidyltransferases domain 2"/>
    <property type="match status" value="1"/>
</dbReference>
<organism evidence="2 3">
    <name type="scientific">Sphingobium yanoikuyae</name>
    <name type="common">Sphingomonas yanoikuyae</name>
    <dbReference type="NCBI Taxonomy" id="13690"/>
    <lineage>
        <taxon>Bacteria</taxon>
        <taxon>Pseudomonadati</taxon>
        <taxon>Pseudomonadota</taxon>
        <taxon>Alphaproteobacteria</taxon>
        <taxon>Sphingomonadales</taxon>
        <taxon>Sphingomonadaceae</taxon>
        <taxon>Sphingobium</taxon>
    </lineage>
</organism>
<gene>
    <name evidence="2" type="ORF">CP98_03850</name>
</gene>
<dbReference type="PROSITE" id="PS50910">
    <property type="entry name" value="HEPN"/>
    <property type="match status" value="1"/>
</dbReference>
<dbReference type="InterPro" id="IPR007842">
    <property type="entry name" value="HEPN_dom"/>
</dbReference>